<evidence type="ECO:0000259" key="14">
    <source>
        <dbReference type="PROSITE" id="PS51462"/>
    </source>
</evidence>
<name>A0A9P4YKG4_9EURO</name>
<evidence type="ECO:0000256" key="13">
    <source>
        <dbReference type="SAM" id="MobiDB-lite"/>
    </source>
</evidence>
<evidence type="ECO:0000256" key="10">
    <source>
        <dbReference type="ARBA" id="ARBA00023204"/>
    </source>
</evidence>
<feature type="compositionally biased region" description="Low complexity" evidence="13">
    <location>
        <begin position="221"/>
        <end position="239"/>
    </location>
</feature>
<proteinExistence type="inferred from homology"/>
<keyword evidence="11" id="KW-0539">Nucleus</keyword>
<keyword evidence="8 12" id="KW-0175">Coiled coil</keyword>
<keyword evidence="4" id="KW-0158">Chromosome</keyword>
<dbReference type="InterPro" id="IPR000086">
    <property type="entry name" value="NUDIX_hydrolase_dom"/>
</dbReference>
<feature type="domain" description="Nudix hydrolase" evidence="14">
    <location>
        <begin position="40"/>
        <end position="197"/>
    </location>
</feature>
<dbReference type="CDD" id="cd02883">
    <property type="entry name" value="NUDIX_Hydrolase"/>
    <property type="match status" value="1"/>
</dbReference>
<dbReference type="GO" id="GO:0030915">
    <property type="term" value="C:Smc5-Smc6 complex"/>
    <property type="evidence" value="ECO:0007669"/>
    <property type="project" value="TreeGrafter"/>
</dbReference>
<dbReference type="GO" id="GO:0000724">
    <property type="term" value="P:double-strand break repair via homologous recombination"/>
    <property type="evidence" value="ECO:0007669"/>
    <property type="project" value="TreeGrafter"/>
</dbReference>
<dbReference type="EMBL" id="JAAQVJ010000018">
    <property type="protein sequence ID" value="KAF3900013.1"/>
    <property type="molecule type" value="Genomic_DNA"/>
</dbReference>
<dbReference type="GO" id="GO:0005524">
    <property type="term" value="F:ATP binding"/>
    <property type="evidence" value="ECO:0007669"/>
    <property type="project" value="UniProtKB-KW"/>
</dbReference>
<reference evidence="15" key="1">
    <citation type="submission" date="2020-03" db="EMBL/GenBank/DDBJ databases">
        <title>Whole Genome Sequence of Trichophyton interdigitale from India.</title>
        <authorList>
            <person name="Kumar P."/>
        </authorList>
    </citation>
    <scope>NUCLEOTIDE SEQUENCE</scope>
    <source>
        <strain evidence="15">UCMS-IGIB-CI14</strain>
    </source>
</reference>
<dbReference type="Proteomes" id="UP000749309">
    <property type="component" value="Unassembled WGS sequence"/>
</dbReference>
<dbReference type="InterPro" id="IPR027417">
    <property type="entry name" value="P-loop_NTPase"/>
</dbReference>
<evidence type="ECO:0000256" key="9">
    <source>
        <dbReference type="ARBA" id="ARBA00023172"/>
    </source>
</evidence>
<keyword evidence="10" id="KW-0234">DNA repair</keyword>
<gene>
    <name evidence="15" type="ORF">GY632_0975</name>
</gene>
<keyword evidence="6" id="KW-0227">DNA damage</keyword>
<dbReference type="InterPro" id="IPR015797">
    <property type="entry name" value="NUDIX_hydrolase-like_dom_sf"/>
</dbReference>
<evidence type="ECO:0000256" key="12">
    <source>
        <dbReference type="SAM" id="Coils"/>
    </source>
</evidence>
<comment type="subcellular location">
    <subcellularLocation>
        <location evidence="2">Chromosome</location>
    </subcellularLocation>
    <subcellularLocation>
        <location evidence="1">Nucleus</location>
    </subcellularLocation>
</comment>
<evidence type="ECO:0000256" key="3">
    <source>
        <dbReference type="ARBA" id="ARBA00006793"/>
    </source>
</evidence>
<evidence type="ECO:0000256" key="4">
    <source>
        <dbReference type="ARBA" id="ARBA00022454"/>
    </source>
</evidence>
<keyword evidence="9" id="KW-0233">DNA recombination</keyword>
<evidence type="ECO:0000256" key="2">
    <source>
        <dbReference type="ARBA" id="ARBA00004286"/>
    </source>
</evidence>
<feature type="region of interest" description="Disordered" evidence="13">
    <location>
        <begin position="655"/>
        <end position="680"/>
    </location>
</feature>
<feature type="region of interest" description="Disordered" evidence="13">
    <location>
        <begin position="215"/>
        <end position="272"/>
    </location>
</feature>
<evidence type="ECO:0000256" key="8">
    <source>
        <dbReference type="ARBA" id="ARBA00023054"/>
    </source>
</evidence>
<feature type="compositionally biased region" description="Acidic residues" evidence="13">
    <location>
        <begin position="240"/>
        <end position="253"/>
    </location>
</feature>
<keyword evidence="7" id="KW-0067">ATP-binding</keyword>
<dbReference type="SUPFAM" id="SSF52540">
    <property type="entry name" value="P-loop containing nucleoside triphosphate hydrolases"/>
    <property type="match status" value="1"/>
</dbReference>
<evidence type="ECO:0000256" key="7">
    <source>
        <dbReference type="ARBA" id="ARBA00022840"/>
    </source>
</evidence>
<feature type="compositionally biased region" description="Basic and acidic residues" evidence="13">
    <location>
        <begin position="262"/>
        <end position="271"/>
    </location>
</feature>
<evidence type="ECO:0000256" key="1">
    <source>
        <dbReference type="ARBA" id="ARBA00004123"/>
    </source>
</evidence>
<dbReference type="Pfam" id="PF00293">
    <property type="entry name" value="NUDIX"/>
    <property type="match status" value="1"/>
</dbReference>
<evidence type="ECO:0000313" key="15">
    <source>
        <dbReference type="EMBL" id="KAF3900013.1"/>
    </source>
</evidence>
<dbReference type="Gene3D" id="3.40.50.300">
    <property type="entry name" value="P-loop containing nucleotide triphosphate hydrolases"/>
    <property type="match status" value="2"/>
</dbReference>
<comment type="similarity">
    <text evidence="3">Belongs to the SMC family. SMC6 subfamily.</text>
</comment>
<dbReference type="GO" id="GO:0005634">
    <property type="term" value="C:nucleus"/>
    <property type="evidence" value="ECO:0007669"/>
    <property type="project" value="UniProtKB-SubCell"/>
</dbReference>
<dbReference type="PANTHER" id="PTHR19306:SF6">
    <property type="entry name" value="STRUCTURAL MAINTENANCE OF CHROMOSOMES PROTEIN 6"/>
    <property type="match status" value="1"/>
</dbReference>
<evidence type="ECO:0000256" key="5">
    <source>
        <dbReference type="ARBA" id="ARBA00022741"/>
    </source>
</evidence>
<evidence type="ECO:0000313" key="16">
    <source>
        <dbReference type="Proteomes" id="UP000749309"/>
    </source>
</evidence>
<dbReference type="Pfam" id="PF13476">
    <property type="entry name" value="AAA_23"/>
    <property type="match status" value="1"/>
</dbReference>
<evidence type="ECO:0000256" key="11">
    <source>
        <dbReference type="ARBA" id="ARBA00023242"/>
    </source>
</evidence>
<feature type="coiled-coil region" evidence="12">
    <location>
        <begin position="1102"/>
        <end position="1147"/>
    </location>
</feature>
<dbReference type="GO" id="GO:0003697">
    <property type="term" value="F:single-stranded DNA binding"/>
    <property type="evidence" value="ECO:0007669"/>
    <property type="project" value="TreeGrafter"/>
</dbReference>
<sequence>MDRTFTVEPQLAEFDVPISDFFDSKAEYNAFIIGAFIFSPARDLSTTVSDDEVRRSTRALLLRRAITDSLGGLWEGPGGSCDDTDATVLDSVAREVYEETGLHVSHIRGLVAVDRWDRVKDGEHIKAIKFSFWVDVHEAHQALENGAFAPDWESQIKLAPGEHEQYRWVTEAEVRRYLAGQDEAVKFTFPATAKNYLEAFAVYNRNKRPRISDVLEEEDAASSGSDSSGSSGSSNSSPSEAEEAAEEDAEEEEIGLRSTQALHEKNSRRQENVAAEHGIIERVDCYNFMCHEHFSVELGPLINFIVGKNGSGKSAILTALTLCLGGKASATNRGQSLKSFVKEGKESATIIVRIKNRGDGAYLPDTYGESIIVERHFTRSGSSGFRLKSKSGTIISTRRAELDAITDYFALQMDNPMNVLSQDMAREFLSTSSPSDKYKLFMKGVQLEQLDHDYHMMEESIDKLQSKLDDHREQLKVLESNRNNARARLAQSDRHESLRARIRHLRSQTAWIQVEEQERIRDSLIAEIAETRARIEQLESEAENRDAEFQAADQEVNEAKEAVRVAMEAQAAVDDSKAEIKQRYDEAVKERTGLQAQQAMIREHIMDNKRTIVDTEKQIEDENARLEALNGGVTAARLTELEEKKAAASAAKEKYNEHKQGAEDLQKAVSEAEEDASKKRGPIGMKKTEITDAENQLRTLTKDSRGQQGGFNEKMPLLLRAIADERGFDQPPVGPLGQHVRLLQPKWSSILENAFGATLTSFVVTSKRDMNVLSGIMQRVNCVCPIFIGNSQGRIDTTDHEPDSQFDTALRVLEIDNDMVRRQLVINHGIEQMLLIENVEEASKIMFDGARPRNVKRCYCIDSGDRRRGIHLAFNRTGDPSQSPVPAFTGRPRMKTDIDIQIRLQREVIDTLKRDLGRLEQEYRASVQHVQRQKQLLAIHNNQEHELFVESQRAEDRVDDLKEAIDKDRNQDGRLEALTSALREAEEELKLHERSFEDCVNARDAATNKVKEIKRELAAKDTEISRVSEDTRKAENELSVKANKRHTALVGKNDAIAKTDTAKAQVTQIERKQEDTAARIADFIQKASMVSPRVPIDAGETETSLAEKLERLDRDLRRYDSQMGASREEIAAAAAEADAKYERSQNEIVSFRTLAQMLKNSLVHRQERWQKFRAHITSRAKIQFIYLLSERGFRGRLLANHKKKLLDVQVEPDSTKDSISRGAKTLSGGEKSFSQICLLLALWEAMGSPIRCLDEFDVYMDSVNRKMAIDILMYAARCSVGRQYILITPGSRSEITAAPDVRVKELAEPERGQRTLSFAQ</sequence>
<protein>
    <submittedName>
        <fullName evidence="15">DNA repair protein Rad18</fullName>
    </submittedName>
</protein>
<comment type="caution">
    <text evidence="15">The sequence shown here is derived from an EMBL/GenBank/DDBJ whole genome shotgun (WGS) entry which is preliminary data.</text>
</comment>
<dbReference type="SUPFAM" id="SSF55811">
    <property type="entry name" value="Nudix"/>
    <property type="match status" value="1"/>
</dbReference>
<organism evidence="15 16">
    <name type="scientific">Trichophyton interdigitale</name>
    <dbReference type="NCBI Taxonomy" id="101480"/>
    <lineage>
        <taxon>Eukaryota</taxon>
        <taxon>Fungi</taxon>
        <taxon>Dikarya</taxon>
        <taxon>Ascomycota</taxon>
        <taxon>Pezizomycotina</taxon>
        <taxon>Eurotiomycetes</taxon>
        <taxon>Eurotiomycetidae</taxon>
        <taxon>Onygenales</taxon>
        <taxon>Arthrodermataceae</taxon>
        <taxon>Trichophyton</taxon>
    </lineage>
</organism>
<dbReference type="Gene3D" id="3.90.79.10">
    <property type="entry name" value="Nucleoside Triphosphate Pyrophosphohydrolase"/>
    <property type="match status" value="1"/>
</dbReference>
<evidence type="ECO:0000256" key="6">
    <source>
        <dbReference type="ARBA" id="ARBA00022763"/>
    </source>
</evidence>
<feature type="coiled-coil region" evidence="12">
    <location>
        <begin position="902"/>
        <end position="1030"/>
    </location>
</feature>
<dbReference type="InterPro" id="IPR038729">
    <property type="entry name" value="Rad50/SbcC_AAA"/>
</dbReference>
<keyword evidence="5" id="KW-0547">Nucleotide-binding</keyword>
<accession>A0A9P4YKG4</accession>
<dbReference type="GO" id="GO:0003684">
    <property type="term" value="F:damaged DNA binding"/>
    <property type="evidence" value="ECO:0007669"/>
    <property type="project" value="TreeGrafter"/>
</dbReference>
<dbReference type="PROSITE" id="PS51462">
    <property type="entry name" value="NUDIX"/>
    <property type="match status" value="1"/>
</dbReference>
<feature type="compositionally biased region" description="Basic and acidic residues" evidence="13">
    <location>
        <begin position="655"/>
        <end position="666"/>
    </location>
</feature>
<dbReference type="GO" id="GO:0035861">
    <property type="term" value="C:site of double-strand break"/>
    <property type="evidence" value="ECO:0007669"/>
    <property type="project" value="TreeGrafter"/>
</dbReference>
<dbReference type="PANTHER" id="PTHR19306">
    <property type="entry name" value="STRUCTURAL MAINTENANCE OF CHROMOSOMES 5,6 SMC5, SMC6"/>
    <property type="match status" value="1"/>
</dbReference>